<dbReference type="SUPFAM" id="SSF52540">
    <property type="entry name" value="P-loop containing nucleoside triphosphate hydrolases"/>
    <property type="match status" value="1"/>
</dbReference>
<organism evidence="10 11">
    <name type="scientific">Natronomicrosphaera hydrolytica</name>
    <dbReference type="NCBI Taxonomy" id="3242702"/>
    <lineage>
        <taxon>Bacteria</taxon>
        <taxon>Pseudomonadati</taxon>
        <taxon>Planctomycetota</taxon>
        <taxon>Phycisphaerae</taxon>
        <taxon>Phycisphaerales</taxon>
        <taxon>Phycisphaeraceae</taxon>
        <taxon>Natronomicrosphaera</taxon>
    </lineage>
</organism>
<keyword evidence="7" id="KW-0472">Membrane</keyword>
<proteinExistence type="inferred from homology"/>
<reference evidence="10 11" key="1">
    <citation type="submission" date="2024-08" db="EMBL/GenBank/DDBJ databases">
        <title>Whole-genome sequencing of halo(alkali)philic microorganisms from hypersaline lakes.</title>
        <authorList>
            <person name="Sorokin D.Y."/>
            <person name="Merkel A.Y."/>
            <person name="Messina E."/>
            <person name="Yakimov M."/>
        </authorList>
    </citation>
    <scope>NUCLEOTIDE SEQUENCE [LARGE SCALE GENOMIC DNA]</scope>
    <source>
        <strain evidence="10 11">AB-hyl4</strain>
    </source>
</reference>
<evidence type="ECO:0000256" key="5">
    <source>
        <dbReference type="ARBA" id="ARBA00022741"/>
    </source>
</evidence>
<protein>
    <submittedName>
        <fullName evidence="10">ABC transporter ATP-binding protein</fullName>
    </submittedName>
</protein>
<dbReference type="InterPro" id="IPR003439">
    <property type="entry name" value="ABC_transporter-like_ATP-bd"/>
</dbReference>
<dbReference type="EMBL" id="JBGUBD010000004">
    <property type="protein sequence ID" value="MFA9478247.1"/>
    <property type="molecule type" value="Genomic_DNA"/>
</dbReference>
<dbReference type="InterPro" id="IPR013563">
    <property type="entry name" value="Oligopep_ABC_C"/>
</dbReference>
<keyword evidence="11" id="KW-1185">Reference proteome</keyword>
<evidence type="ECO:0000256" key="3">
    <source>
        <dbReference type="ARBA" id="ARBA00022448"/>
    </source>
</evidence>
<evidence type="ECO:0000313" key="11">
    <source>
        <dbReference type="Proteomes" id="UP001575105"/>
    </source>
</evidence>
<keyword evidence="6 10" id="KW-0067">ATP-binding</keyword>
<dbReference type="NCBIfam" id="TIGR01727">
    <property type="entry name" value="oligo_HPY"/>
    <property type="match status" value="1"/>
</dbReference>
<dbReference type="PROSITE" id="PS00211">
    <property type="entry name" value="ABC_TRANSPORTER_1"/>
    <property type="match status" value="1"/>
</dbReference>
<evidence type="ECO:0000259" key="9">
    <source>
        <dbReference type="Pfam" id="PF08352"/>
    </source>
</evidence>
<dbReference type="Gene3D" id="3.40.50.300">
    <property type="entry name" value="P-loop containing nucleotide triphosphate hydrolases"/>
    <property type="match status" value="1"/>
</dbReference>
<sequence>MNPAFPKCAQHCEILAYFLDWLFGGRSQARERVIELLRLVGIPDPASRANDYPFQLSGGMRQRAMIAMALAANPALLIADKPTTALDVTVQAQVLKLIKRLQRERGIALMLITHDLGVVAHMVDYVYVMYLGRVVEQGPVKAIFDRPHHPYTKALLNSVPSLTQTRETLASIRGTVPDSGNPPSGCPFHNRCEEVIGDVCWQESPRHYQVGMDHQASCFKYRPSDTSDCAERETPGHE</sequence>
<keyword evidence="5" id="KW-0547">Nucleotide-binding</keyword>
<keyword evidence="4" id="KW-1003">Cell membrane</keyword>
<dbReference type="PANTHER" id="PTHR43297:SF2">
    <property type="entry name" value="DIPEPTIDE TRANSPORT ATP-BINDING PROTEIN DPPD"/>
    <property type="match status" value="1"/>
</dbReference>
<name>A0ABV4U3R8_9BACT</name>
<evidence type="ECO:0000259" key="8">
    <source>
        <dbReference type="Pfam" id="PF00005"/>
    </source>
</evidence>
<evidence type="ECO:0000256" key="4">
    <source>
        <dbReference type="ARBA" id="ARBA00022475"/>
    </source>
</evidence>
<evidence type="ECO:0000313" key="10">
    <source>
        <dbReference type="EMBL" id="MFA9478247.1"/>
    </source>
</evidence>
<keyword evidence="3" id="KW-0813">Transport</keyword>
<dbReference type="Pfam" id="PF00005">
    <property type="entry name" value="ABC_tran"/>
    <property type="match status" value="1"/>
</dbReference>
<dbReference type="GO" id="GO:0005524">
    <property type="term" value="F:ATP binding"/>
    <property type="evidence" value="ECO:0007669"/>
    <property type="project" value="UniProtKB-KW"/>
</dbReference>
<evidence type="ECO:0000256" key="7">
    <source>
        <dbReference type="ARBA" id="ARBA00023136"/>
    </source>
</evidence>
<dbReference type="InterPro" id="IPR027417">
    <property type="entry name" value="P-loop_NTPase"/>
</dbReference>
<dbReference type="PANTHER" id="PTHR43297">
    <property type="entry name" value="OLIGOPEPTIDE TRANSPORT ATP-BINDING PROTEIN APPD"/>
    <property type="match status" value="1"/>
</dbReference>
<accession>A0ABV4U3R8</accession>
<comment type="similarity">
    <text evidence="2">Belongs to the ABC transporter superfamily.</text>
</comment>
<feature type="domain" description="Oligopeptide/dipeptide ABC transporter C-terminal" evidence="9">
    <location>
        <begin position="135"/>
        <end position="195"/>
    </location>
</feature>
<comment type="subcellular location">
    <subcellularLocation>
        <location evidence="1">Membrane</location>
    </subcellularLocation>
</comment>
<dbReference type="InterPro" id="IPR017871">
    <property type="entry name" value="ABC_transporter-like_CS"/>
</dbReference>
<evidence type="ECO:0000256" key="6">
    <source>
        <dbReference type="ARBA" id="ARBA00022840"/>
    </source>
</evidence>
<dbReference type="InterPro" id="IPR050388">
    <property type="entry name" value="ABC_Ni/Peptide_Import"/>
</dbReference>
<dbReference type="Proteomes" id="UP001575105">
    <property type="component" value="Unassembled WGS sequence"/>
</dbReference>
<dbReference type="RefSeq" id="WP_425345170.1">
    <property type="nucleotide sequence ID" value="NZ_JBGUBD010000004.1"/>
</dbReference>
<dbReference type="Pfam" id="PF08352">
    <property type="entry name" value="oligo_HPY"/>
    <property type="match status" value="1"/>
</dbReference>
<feature type="domain" description="ABC transporter" evidence="8">
    <location>
        <begin position="28"/>
        <end position="84"/>
    </location>
</feature>
<evidence type="ECO:0000256" key="2">
    <source>
        <dbReference type="ARBA" id="ARBA00005417"/>
    </source>
</evidence>
<evidence type="ECO:0000256" key="1">
    <source>
        <dbReference type="ARBA" id="ARBA00004370"/>
    </source>
</evidence>
<comment type="caution">
    <text evidence="10">The sequence shown here is derived from an EMBL/GenBank/DDBJ whole genome shotgun (WGS) entry which is preliminary data.</text>
</comment>
<gene>
    <name evidence="10" type="ORF">ACERK3_08055</name>
</gene>